<keyword evidence="1" id="KW-1133">Transmembrane helix</keyword>
<accession>A0A2V1IRR0</accession>
<proteinExistence type="predicted"/>
<keyword evidence="1" id="KW-0812">Transmembrane</keyword>
<evidence type="ECO:0000256" key="1">
    <source>
        <dbReference type="SAM" id="Phobius"/>
    </source>
</evidence>
<keyword evidence="3" id="KW-1185">Reference proteome</keyword>
<keyword evidence="1" id="KW-0472">Membrane</keyword>
<dbReference type="EMBL" id="PUEC01000009">
    <property type="protein sequence ID" value="PWB02864.1"/>
    <property type="molecule type" value="Genomic_DNA"/>
</dbReference>
<dbReference type="AlphaFoldDB" id="A0A2V1IRR0"/>
<feature type="transmembrane region" description="Helical" evidence="1">
    <location>
        <begin position="6"/>
        <end position="22"/>
    </location>
</feature>
<dbReference type="RefSeq" id="WP_107031929.1">
    <property type="nucleotide sequence ID" value="NZ_PUEC01000009.1"/>
</dbReference>
<comment type="caution">
    <text evidence="2">The sequence shown here is derived from an EMBL/GenBank/DDBJ whole genome shotgun (WGS) entry which is preliminary data.</text>
</comment>
<gene>
    <name evidence="2" type="ORF">C5O23_05405</name>
</gene>
<name>A0A2V1IRR0_9BACT</name>
<dbReference type="GeneID" id="82525778"/>
<sequence length="198" mass="22958">MKGWVYTIIGGLCLIVLSLWGTNRNLSKENDRLQGNNDALMEEVVTYMDIADRSAASVQMLELKKCELEKNYQDICQRAKDLGLQVKRLQAASKTETQTKVEIQTIVRDSIVYKDGILDSLKRIEWRDPWVQVEGTLHKDSLDLNVSSVDTLYQFIHRVPHKFWFIKWGTKAIRQEISSSNPHTKIICTEYIELKKKK</sequence>
<reference evidence="3" key="1">
    <citation type="submission" date="2018-02" db="EMBL/GenBank/DDBJ databases">
        <authorList>
            <person name="Clavel T."/>
            <person name="Strowig T."/>
        </authorList>
    </citation>
    <scope>NUCLEOTIDE SEQUENCE [LARGE SCALE GENOMIC DNA]</scope>
    <source>
        <strain evidence="3">DSM 103720</strain>
    </source>
</reference>
<evidence type="ECO:0000313" key="2">
    <source>
        <dbReference type="EMBL" id="PWB02864.1"/>
    </source>
</evidence>
<organism evidence="2 3">
    <name type="scientific">Duncaniella muris</name>
    <dbReference type="NCBI Taxonomy" id="2094150"/>
    <lineage>
        <taxon>Bacteria</taxon>
        <taxon>Pseudomonadati</taxon>
        <taxon>Bacteroidota</taxon>
        <taxon>Bacteroidia</taxon>
        <taxon>Bacteroidales</taxon>
        <taxon>Muribaculaceae</taxon>
        <taxon>Duncaniella</taxon>
    </lineage>
</organism>
<dbReference type="Pfam" id="PF20186">
    <property type="entry name" value="DUF6549"/>
    <property type="match status" value="1"/>
</dbReference>
<dbReference type="InterPro" id="IPR046679">
    <property type="entry name" value="DUF6549"/>
</dbReference>
<protein>
    <submittedName>
        <fullName evidence="2">Uncharacterized protein</fullName>
    </submittedName>
</protein>
<evidence type="ECO:0000313" key="3">
    <source>
        <dbReference type="Proteomes" id="UP000244905"/>
    </source>
</evidence>
<dbReference type="Proteomes" id="UP000244905">
    <property type="component" value="Unassembled WGS sequence"/>
</dbReference>